<evidence type="ECO:0000313" key="3">
    <source>
        <dbReference type="Proteomes" id="UP000295136"/>
    </source>
</evidence>
<organism evidence="2 3">
    <name type="scientific">Nonomuraea mesophila</name>
    <dbReference type="NCBI Taxonomy" id="2530382"/>
    <lineage>
        <taxon>Bacteria</taxon>
        <taxon>Bacillati</taxon>
        <taxon>Actinomycetota</taxon>
        <taxon>Actinomycetes</taxon>
        <taxon>Streptosporangiales</taxon>
        <taxon>Streptosporangiaceae</taxon>
        <taxon>Nonomuraea</taxon>
    </lineage>
</organism>
<feature type="region of interest" description="Disordered" evidence="1">
    <location>
        <begin position="158"/>
        <end position="178"/>
    </location>
</feature>
<comment type="caution">
    <text evidence="2">The sequence shown here is derived from an EMBL/GenBank/DDBJ whole genome shotgun (WGS) entry which is preliminary data.</text>
</comment>
<reference evidence="2 3" key="1">
    <citation type="submission" date="2019-03" db="EMBL/GenBank/DDBJ databases">
        <title>Draft genome sequences of novel Actinobacteria.</title>
        <authorList>
            <person name="Sahin N."/>
            <person name="Ay H."/>
            <person name="Saygin H."/>
        </authorList>
    </citation>
    <scope>NUCLEOTIDE SEQUENCE [LARGE SCALE GENOMIC DNA]</scope>
    <source>
        <strain evidence="2 3">6K102</strain>
    </source>
</reference>
<keyword evidence="3" id="KW-1185">Reference proteome</keyword>
<dbReference type="Proteomes" id="UP000295136">
    <property type="component" value="Unassembled WGS sequence"/>
</dbReference>
<accession>A0A4R5FV77</accession>
<dbReference type="EMBL" id="SMLD01000013">
    <property type="protein sequence ID" value="TDE57623.1"/>
    <property type="molecule type" value="Genomic_DNA"/>
</dbReference>
<evidence type="ECO:0000313" key="2">
    <source>
        <dbReference type="EMBL" id="TDE57623.1"/>
    </source>
</evidence>
<evidence type="ECO:0000256" key="1">
    <source>
        <dbReference type="SAM" id="MobiDB-lite"/>
    </source>
</evidence>
<protein>
    <submittedName>
        <fullName evidence="2">Uncharacterized protein</fullName>
    </submittedName>
</protein>
<name>A0A4R5FV77_9ACTN</name>
<gene>
    <name evidence="2" type="ORF">E1295_07905</name>
</gene>
<dbReference type="AlphaFoldDB" id="A0A4R5FV77"/>
<dbReference type="RefSeq" id="WP_132629013.1">
    <property type="nucleotide sequence ID" value="NZ_SMLD01000013.1"/>
</dbReference>
<proteinExistence type="predicted"/>
<sequence length="178" mass="19501">MRTPINEALLRHFRDLRDGTHGRAVSRDDKEQVFITAVELLDPVARTALEELNTDLLLGAGEVVASGVTRSREGGLNAMWSLTWQEQRACHAQPVAVVAHYGSDFHHPHLRGNTVGDWPLNVFDAEDAAAQLGTLRVIAAGDAHNLVFQESYRLMPALTREGPGHENPALPDGGRRTT</sequence>